<comment type="catalytic activity">
    <reaction evidence="6">
        <text>(S)-dihydroorotate + H2O = N-carbamoyl-L-aspartate + H(+)</text>
        <dbReference type="Rhea" id="RHEA:24296"/>
        <dbReference type="ChEBI" id="CHEBI:15377"/>
        <dbReference type="ChEBI" id="CHEBI:15378"/>
        <dbReference type="ChEBI" id="CHEBI:30864"/>
        <dbReference type="ChEBI" id="CHEBI:32814"/>
        <dbReference type="EC" id="3.5.2.3"/>
    </reaction>
</comment>
<dbReference type="EC" id="3.5.2.3" evidence="6"/>
<evidence type="ECO:0000313" key="8">
    <source>
        <dbReference type="EMBL" id="XAH74594.1"/>
    </source>
</evidence>
<feature type="binding site" evidence="6">
    <location>
        <position position="94"/>
    </location>
    <ligand>
        <name>substrate</name>
    </ligand>
</feature>
<protein>
    <recommendedName>
        <fullName evidence="6">Dihydroorotase</fullName>
        <shortName evidence="6">DHOase</shortName>
        <ecNumber evidence="6">3.5.2.3</ecNumber>
    </recommendedName>
</protein>
<dbReference type="Pfam" id="PF12890">
    <property type="entry name" value="DHOase"/>
    <property type="match status" value="1"/>
</dbReference>
<comment type="function">
    <text evidence="1 6">Catalyzes the reversible cyclization of carbamoyl aspartate to dihydroorotate.</text>
</comment>
<dbReference type="InterPro" id="IPR011059">
    <property type="entry name" value="Metal-dep_hydrolase_composite"/>
</dbReference>
<comment type="similarity">
    <text evidence="2 6">Belongs to the metallo-dependent hydrolases superfamily. DHOase family. Class I DHOase subfamily.</text>
</comment>
<gene>
    <name evidence="6" type="primary">pyrC</name>
    <name evidence="8" type="ORF">V6984_02190</name>
</gene>
<dbReference type="NCBIfam" id="NF006839">
    <property type="entry name" value="PRK09357.1-4"/>
    <property type="match status" value="1"/>
</dbReference>
<accession>A0ABZ3EZA6</accession>
<dbReference type="PROSITE" id="PS00483">
    <property type="entry name" value="DIHYDROOROTASE_2"/>
    <property type="match status" value="1"/>
</dbReference>
<dbReference type="GO" id="GO:0004151">
    <property type="term" value="F:dihydroorotase activity"/>
    <property type="evidence" value="ECO:0007669"/>
    <property type="project" value="UniProtKB-EC"/>
</dbReference>
<evidence type="ECO:0000259" key="7">
    <source>
        <dbReference type="Pfam" id="PF12890"/>
    </source>
</evidence>
<reference evidence="8 9" key="1">
    <citation type="submission" date="2024-02" db="EMBL/GenBank/DDBJ databases">
        <title>Bacterial strain from lacustrine sediment.</title>
        <authorList>
            <person name="Petit C."/>
            <person name="Fadhlaoui K."/>
        </authorList>
    </citation>
    <scope>NUCLEOTIDE SEQUENCE [LARGE SCALE GENOMIC DNA]</scope>
    <source>
        <strain evidence="8 9">IPX-CK</strain>
    </source>
</reference>
<evidence type="ECO:0000256" key="2">
    <source>
        <dbReference type="ARBA" id="ARBA00010286"/>
    </source>
</evidence>
<dbReference type="CDD" id="cd01317">
    <property type="entry name" value="DHOase_IIa"/>
    <property type="match status" value="1"/>
</dbReference>
<dbReference type="SUPFAM" id="SSF51556">
    <property type="entry name" value="Metallo-dependent hydrolases"/>
    <property type="match status" value="1"/>
</dbReference>
<feature type="domain" description="Dihydroorotase catalytic" evidence="7">
    <location>
        <begin position="49"/>
        <end position="236"/>
    </location>
</feature>
<feature type="binding site" evidence="6">
    <location>
        <position position="60"/>
    </location>
    <ligand>
        <name>Zn(2+)</name>
        <dbReference type="ChEBI" id="CHEBI:29105"/>
        <label>1</label>
    </ligand>
</feature>
<feature type="binding site" evidence="6">
    <location>
        <position position="231"/>
    </location>
    <ligand>
        <name>Zn(2+)</name>
        <dbReference type="ChEBI" id="CHEBI:29105"/>
        <label>2</label>
    </ligand>
</feature>
<comment type="caution">
    <text evidence="6">Lacks conserved residue(s) required for the propagation of feature annotation.</text>
</comment>
<dbReference type="PANTHER" id="PTHR43668">
    <property type="entry name" value="ALLANTOINASE"/>
    <property type="match status" value="1"/>
</dbReference>
<feature type="binding site" evidence="6">
    <location>
        <position position="62"/>
    </location>
    <ligand>
        <name>Zn(2+)</name>
        <dbReference type="ChEBI" id="CHEBI:29105"/>
        <label>1</label>
    </ligand>
</feature>
<dbReference type="NCBIfam" id="TIGR00857">
    <property type="entry name" value="pyrC_multi"/>
    <property type="match status" value="1"/>
</dbReference>
<dbReference type="PROSITE" id="PS00482">
    <property type="entry name" value="DIHYDROOROTASE_1"/>
    <property type="match status" value="1"/>
</dbReference>
<dbReference type="Proteomes" id="UP001451571">
    <property type="component" value="Chromosome"/>
</dbReference>
<dbReference type="Gene3D" id="2.30.40.10">
    <property type="entry name" value="Urease, subunit C, domain 1"/>
    <property type="match status" value="1"/>
</dbReference>
<keyword evidence="6" id="KW-0862">Zinc</keyword>
<proteinExistence type="inferred from homology"/>
<dbReference type="SUPFAM" id="SSF51338">
    <property type="entry name" value="Composite domain of metallo-dependent hydrolases"/>
    <property type="match status" value="1"/>
</dbReference>
<dbReference type="EMBL" id="CP146256">
    <property type="protein sequence ID" value="XAH74594.1"/>
    <property type="molecule type" value="Genomic_DNA"/>
</dbReference>
<feature type="active site" evidence="6">
    <location>
        <position position="304"/>
    </location>
</feature>
<comment type="pathway">
    <text evidence="6">Pyrimidine metabolism; UMP biosynthesis via de novo pathway; (S)-dihydroorotate from bicarbonate: step 3/3.</text>
</comment>
<name>A0ABZ3EZA6_9FIRM</name>
<evidence type="ECO:0000256" key="6">
    <source>
        <dbReference type="HAMAP-Rule" id="MF_00220"/>
    </source>
</evidence>
<dbReference type="PANTHER" id="PTHR43668:SF2">
    <property type="entry name" value="ALLANTOINASE"/>
    <property type="match status" value="1"/>
</dbReference>
<feature type="binding site" evidence="6">
    <location>
        <position position="151"/>
    </location>
    <ligand>
        <name>Zn(2+)</name>
        <dbReference type="ChEBI" id="CHEBI:29105"/>
        <label>2</label>
    </ligand>
</feature>
<feature type="binding site" evidence="6">
    <location>
        <position position="308"/>
    </location>
    <ligand>
        <name>substrate</name>
    </ligand>
</feature>
<keyword evidence="5 6" id="KW-0665">Pyrimidine biosynthesis</keyword>
<evidence type="ECO:0000256" key="5">
    <source>
        <dbReference type="ARBA" id="ARBA00022975"/>
    </source>
</evidence>
<dbReference type="InterPro" id="IPR024403">
    <property type="entry name" value="DHOase_cat"/>
</dbReference>
<feature type="binding site" evidence="6">
    <location>
        <position position="304"/>
    </location>
    <ligand>
        <name>Zn(2+)</name>
        <dbReference type="ChEBI" id="CHEBI:29105"/>
        <label>1</label>
    </ligand>
</feature>
<keyword evidence="4 6" id="KW-0378">Hydrolase</keyword>
<dbReference type="InterPro" id="IPR050138">
    <property type="entry name" value="DHOase/Allantoinase_Hydrolase"/>
</dbReference>
<organism evidence="8 9">
    <name type="scientific">Kineothrix sedimenti</name>
    <dbReference type="NCBI Taxonomy" id="3123317"/>
    <lineage>
        <taxon>Bacteria</taxon>
        <taxon>Bacillati</taxon>
        <taxon>Bacillota</taxon>
        <taxon>Clostridia</taxon>
        <taxon>Lachnospirales</taxon>
        <taxon>Lachnospiraceae</taxon>
        <taxon>Kineothrix</taxon>
    </lineage>
</organism>
<evidence type="ECO:0000313" key="9">
    <source>
        <dbReference type="Proteomes" id="UP001451571"/>
    </source>
</evidence>
<dbReference type="InterPro" id="IPR002195">
    <property type="entry name" value="Dihydroorotase_CS"/>
</dbReference>
<comment type="cofactor">
    <cofactor evidence="6">
        <name>Zn(2+)</name>
        <dbReference type="ChEBI" id="CHEBI:29105"/>
    </cofactor>
    <text evidence="6">Binds 2 Zn(2+) ions per subunit.</text>
</comment>
<keyword evidence="9" id="KW-1185">Reference proteome</keyword>
<keyword evidence="3 6" id="KW-0479">Metal-binding</keyword>
<dbReference type="Gene3D" id="3.20.20.140">
    <property type="entry name" value="Metal-dependent hydrolases"/>
    <property type="match status" value="1"/>
</dbReference>
<evidence type="ECO:0000256" key="1">
    <source>
        <dbReference type="ARBA" id="ARBA00002368"/>
    </source>
</evidence>
<feature type="binding site" evidence="6">
    <location>
        <begin position="62"/>
        <end position="64"/>
    </location>
    <ligand>
        <name>substrate</name>
    </ligand>
</feature>
<dbReference type="HAMAP" id="MF_00220_B">
    <property type="entry name" value="PyrC_classI_B"/>
    <property type="match status" value="1"/>
</dbReference>
<dbReference type="InterPro" id="IPR032466">
    <property type="entry name" value="Metal_Hydrolase"/>
</dbReference>
<dbReference type="RefSeq" id="WP_342758183.1">
    <property type="nucleotide sequence ID" value="NZ_CP146256.1"/>
</dbReference>
<feature type="binding site" evidence="6">
    <location>
        <position position="178"/>
    </location>
    <ligand>
        <name>Zn(2+)</name>
        <dbReference type="ChEBI" id="CHEBI:29105"/>
        <label>2</label>
    </ligand>
</feature>
<evidence type="ECO:0000256" key="3">
    <source>
        <dbReference type="ARBA" id="ARBA00022723"/>
    </source>
</evidence>
<sequence>MILIKNGYVLDPKSGKEGTADILIKDERIVRLGPGIEPEEGTRVIDAAGKMIAPGLVDVHVHFRDPGFTYKEDIATGAKAAAKGGFTTVVMMANTRPPVDNEETLAYVLQKGKETGIHVETCANITIGMEGQALTDMERLSEMGAVGFTDDGIPLLDENIVKQAMAQAKKLNKPLSFHEENPAYIANNGVNAGKASEYYGIEGSDRMAEIDMVRRDIALAQGLGADISIQHISTKEAVDLVRQARKTNPHIYAEATPHHFTLTEEAVIFHGSLAKMNPPLREEEDRLAIIKGLQDGTIGIIATDHAPHSAEEKGKPLTEAPSGIIGLETSLSLGVRELVEKGYLSMNELLSRMSYQPAMLYHLDAGYLEEGGPGDLVIFDKDETWTPASYLSKSSNTPFTGESLPCRIHYTICGGKVVYSRGQ</sequence>
<feature type="binding site" evidence="6">
    <location>
        <position position="277"/>
    </location>
    <ligand>
        <name>substrate</name>
    </ligand>
</feature>
<feature type="binding site" evidence="6">
    <location>
        <position position="151"/>
    </location>
    <ligand>
        <name>Zn(2+)</name>
        <dbReference type="ChEBI" id="CHEBI:29105"/>
        <label>1</label>
    </ligand>
</feature>
<evidence type="ECO:0000256" key="4">
    <source>
        <dbReference type="ARBA" id="ARBA00022801"/>
    </source>
</evidence>
<dbReference type="InterPro" id="IPR004722">
    <property type="entry name" value="DHOase"/>
</dbReference>